<sequence>MMKMQWLSALVLGALSCAAFAEEAPADSNLIKQGEYLARAGGLCRLPHQRQSGETFRRRFADGDADRHHLLHQYHAG</sequence>
<accession>A0A377XC73</accession>
<evidence type="ECO:0000256" key="1">
    <source>
        <dbReference type="SAM" id="SignalP"/>
    </source>
</evidence>
<feature type="signal peptide" evidence="1">
    <location>
        <begin position="1"/>
        <end position="21"/>
    </location>
</feature>
<organism evidence="2 3">
    <name type="scientific">Klebsiella pneumoniae</name>
    <dbReference type="NCBI Taxonomy" id="573"/>
    <lineage>
        <taxon>Bacteria</taxon>
        <taxon>Pseudomonadati</taxon>
        <taxon>Pseudomonadota</taxon>
        <taxon>Gammaproteobacteria</taxon>
        <taxon>Enterobacterales</taxon>
        <taxon>Enterobacteriaceae</taxon>
        <taxon>Klebsiella/Raoultella group</taxon>
        <taxon>Klebsiella</taxon>
        <taxon>Klebsiella pneumoniae complex</taxon>
    </lineage>
</organism>
<evidence type="ECO:0000313" key="3">
    <source>
        <dbReference type="Proteomes" id="UP000254340"/>
    </source>
</evidence>
<feature type="chain" id="PRO_5016663994" evidence="1">
    <location>
        <begin position="22"/>
        <end position="77"/>
    </location>
</feature>
<dbReference type="PROSITE" id="PS51257">
    <property type="entry name" value="PROKAR_LIPOPROTEIN"/>
    <property type="match status" value="1"/>
</dbReference>
<keyword evidence="1" id="KW-0732">Signal</keyword>
<gene>
    <name evidence="2" type="ORF">NCTC5047_00404</name>
</gene>
<protein>
    <submittedName>
        <fullName evidence="2">Gluconate 2-dehydrogenase</fullName>
    </submittedName>
</protein>
<reference evidence="2 3" key="1">
    <citation type="submission" date="2018-06" db="EMBL/GenBank/DDBJ databases">
        <authorList>
            <consortium name="Pathogen Informatics"/>
            <person name="Doyle S."/>
        </authorList>
    </citation>
    <scope>NUCLEOTIDE SEQUENCE [LARGE SCALE GENOMIC DNA]</scope>
    <source>
        <strain evidence="2 3">NCTC5047</strain>
    </source>
</reference>
<dbReference type="EMBL" id="UGLH01000004">
    <property type="protein sequence ID" value="STT72720.1"/>
    <property type="molecule type" value="Genomic_DNA"/>
</dbReference>
<proteinExistence type="predicted"/>
<dbReference type="Proteomes" id="UP000254340">
    <property type="component" value="Unassembled WGS sequence"/>
</dbReference>
<dbReference type="AlphaFoldDB" id="A0A377XC73"/>
<name>A0A377XC73_KLEPN</name>
<evidence type="ECO:0000313" key="2">
    <source>
        <dbReference type="EMBL" id="STT72720.1"/>
    </source>
</evidence>